<evidence type="ECO:0000256" key="2">
    <source>
        <dbReference type="ARBA" id="ARBA00023125"/>
    </source>
</evidence>
<dbReference type="STRING" id="295108.HT99x_01862"/>
<dbReference type="InterPro" id="IPR000792">
    <property type="entry name" value="Tscrpt_reg_LuxR_C"/>
</dbReference>
<keyword evidence="3" id="KW-0804">Transcription</keyword>
<proteinExistence type="predicted"/>
<dbReference type="PRINTS" id="PR00038">
    <property type="entry name" value="HTHLUXR"/>
</dbReference>
<name>A0A0Q9YVM8_9GAMM</name>
<dbReference type="Proteomes" id="UP000051497">
    <property type="component" value="Unassembled WGS sequence"/>
</dbReference>
<dbReference type="InterPro" id="IPR016032">
    <property type="entry name" value="Sig_transdc_resp-reg_C-effctor"/>
</dbReference>
<keyword evidence="7" id="KW-1185">Reference proteome</keyword>
<evidence type="ECO:0000256" key="3">
    <source>
        <dbReference type="ARBA" id="ARBA00023163"/>
    </source>
</evidence>
<keyword evidence="1" id="KW-0805">Transcription regulation</keyword>
<dbReference type="OrthoDB" id="9796655at2"/>
<dbReference type="RefSeq" id="WP_075066488.1">
    <property type="nucleotide sequence ID" value="NZ_LKAJ02000001.1"/>
</dbReference>
<evidence type="ECO:0000313" key="6">
    <source>
        <dbReference type="EMBL" id="MCS5710103.1"/>
    </source>
</evidence>
<dbReference type="GO" id="GO:0003677">
    <property type="term" value="F:DNA binding"/>
    <property type="evidence" value="ECO:0007669"/>
    <property type="project" value="UniProtKB-KW"/>
</dbReference>
<dbReference type="Gene3D" id="1.10.10.10">
    <property type="entry name" value="Winged helix-like DNA-binding domain superfamily/Winged helix DNA-binding domain"/>
    <property type="match status" value="1"/>
</dbReference>
<dbReference type="Pfam" id="PF00196">
    <property type="entry name" value="GerE"/>
    <property type="match status" value="1"/>
</dbReference>
<dbReference type="AlphaFoldDB" id="A0A0Q9YVM8"/>
<dbReference type="InterPro" id="IPR036388">
    <property type="entry name" value="WH-like_DNA-bd_sf"/>
</dbReference>
<dbReference type="EMBL" id="LKAJ02000001">
    <property type="protein sequence ID" value="MCS5710103.1"/>
    <property type="molecule type" value="Genomic_DNA"/>
</dbReference>
<dbReference type="PANTHER" id="PTHR44688:SF16">
    <property type="entry name" value="DNA-BINDING TRANSCRIPTIONAL ACTIVATOR DEVR_DOSR"/>
    <property type="match status" value="1"/>
</dbReference>
<reference evidence="6" key="2">
    <citation type="journal article" date="2016" name="Genome Announc.">
        <title>Draft Genome Sequences of Two Novel Amoeba-Resistant Intranuclear Bacteria, 'Candidatus Berkiella cookevillensis' and 'Candidatus Berkiella aquae'.</title>
        <authorList>
            <person name="Mehari Y.T."/>
            <person name="Arivett B.A."/>
            <person name="Farone A.L."/>
            <person name="Gunderson J.H."/>
            <person name="Farone M.B."/>
        </authorList>
    </citation>
    <scope>NUCLEOTIDE SEQUENCE</scope>
    <source>
        <strain evidence="6">HT99</strain>
    </source>
</reference>
<gene>
    <name evidence="6" type="ORF">HT99x_001540</name>
    <name evidence="5" type="ORF">HT99x_01862</name>
</gene>
<protein>
    <submittedName>
        <fullName evidence="5">Bacterial regulatory protein, luxR family</fullName>
    </submittedName>
    <submittedName>
        <fullName evidence="6">LuxR C-terminal-related transcriptional regulator</fullName>
    </submittedName>
</protein>
<sequence length="245" mass="28522">MQFDRFFDAKTSLQQLIAPLQKMANLTYFSYGVNYADSAFSLSTHPEYFYSALEKTFPLVGCQLTDGWHTWDKILSSEHKHLVQENGADHGILWIKHHHNKTEVIEFASTPDNPMILDFYLNHQNLLKKFIAYFRREAHHLIEKADARRFAYTANQMPVHSPQSNQQWLQAISDPTFEMLSKREKECYTLLIKGYMLAEIGQELNLALPTVANYIARIKQKLACDNKWELVTKGQQAKIVEYHIP</sequence>
<evidence type="ECO:0000259" key="4">
    <source>
        <dbReference type="PROSITE" id="PS50043"/>
    </source>
</evidence>
<evidence type="ECO:0000313" key="7">
    <source>
        <dbReference type="Proteomes" id="UP000051497"/>
    </source>
</evidence>
<accession>A0A0Q9YVM8</accession>
<dbReference type="SMART" id="SM00421">
    <property type="entry name" value="HTH_LUXR"/>
    <property type="match status" value="1"/>
</dbReference>
<comment type="caution">
    <text evidence="5">The sequence shown here is derived from an EMBL/GenBank/DDBJ whole genome shotgun (WGS) entry which is preliminary data.</text>
</comment>
<dbReference type="PROSITE" id="PS50043">
    <property type="entry name" value="HTH_LUXR_2"/>
    <property type="match status" value="1"/>
</dbReference>
<dbReference type="GO" id="GO:0006355">
    <property type="term" value="P:regulation of DNA-templated transcription"/>
    <property type="evidence" value="ECO:0007669"/>
    <property type="project" value="InterPro"/>
</dbReference>
<reference evidence="5" key="1">
    <citation type="submission" date="2015-09" db="EMBL/GenBank/DDBJ databases">
        <title>Draft Genome Sequences of Two Novel Amoeba-resistant Intranuclear Bacteria, Candidatus Berkiella cookevillensis and Candidatus Berkiella aquae.</title>
        <authorList>
            <person name="Mehari Y.T."/>
            <person name="Arivett B.A."/>
            <person name="Farone A.L."/>
            <person name="Gunderson J.H."/>
            <person name="Farone M.B."/>
        </authorList>
    </citation>
    <scope>NUCLEOTIDE SEQUENCE [LARGE SCALE GENOMIC DNA]</scope>
    <source>
        <strain evidence="5">HT99</strain>
    </source>
</reference>
<reference evidence="6" key="3">
    <citation type="submission" date="2021-06" db="EMBL/GenBank/DDBJ databases">
        <title>Genomic Description and Analysis of Intracellular Bacteria, Candidatus Berkiella cookevillensis and Candidatus Berkiella aquae.</title>
        <authorList>
            <person name="Kidane D.T."/>
            <person name="Mehari Y.T."/>
            <person name="Rice F.C."/>
            <person name="Arivett B.A."/>
            <person name="Farone A.L."/>
            <person name="Berk S.G."/>
            <person name="Farone M.B."/>
        </authorList>
    </citation>
    <scope>NUCLEOTIDE SEQUENCE</scope>
    <source>
        <strain evidence="6">HT99</strain>
    </source>
</reference>
<dbReference type="PANTHER" id="PTHR44688">
    <property type="entry name" value="DNA-BINDING TRANSCRIPTIONAL ACTIVATOR DEVR_DOSR"/>
    <property type="match status" value="1"/>
</dbReference>
<evidence type="ECO:0000313" key="5">
    <source>
        <dbReference type="EMBL" id="KRG20942.1"/>
    </source>
</evidence>
<dbReference type="CDD" id="cd06170">
    <property type="entry name" value="LuxR_C_like"/>
    <property type="match status" value="1"/>
</dbReference>
<feature type="domain" description="HTH luxR-type" evidence="4">
    <location>
        <begin position="173"/>
        <end position="238"/>
    </location>
</feature>
<dbReference type="SUPFAM" id="SSF46894">
    <property type="entry name" value="C-terminal effector domain of the bipartite response regulators"/>
    <property type="match status" value="1"/>
</dbReference>
<organism evidence="5">
    <name type="scientific">Candidatus Berkiella aquae</name>
    <dbReference type="NCBI Taxonomy" id="295108"/>
    <lineage>
        <taxon>Bacteria</taxon>
        <taxon>Pseudomonadati</taxon>
        <taxon>Pseudomonadota</taxon>
        <taxon>Gammaproteobacteria</taxon>
        <taxon>Candidatus Berkiellales</taxon>
        <taxon>Candidatus Berkiellaceae</taxon>
        <taxon>Candidatus Berkiella</taxon>
    </lineage>
</organism>
<evidence type="ECO:0000256" key="1">
    <source>
        <dbReference type="ARBA" id="ARBA00023015"/>
    </source>
</evidence>
<dbReference type="EMBL" id="LKAJ01000007">
    <property type="protein sequence ID" value="KRG20942.1"/>
    <property type="molecule type" value="Genomic_DNA"/>
</dbReference>
<keyword evidence="2" id="KW-0238">DNA-binding</keyword>